<evidence type="ECO:0000313" key="4">
    <source>
        <dbReference type="Proteomes" id="UP000013827"/>
    </source>
</evidence>
<dbReference type="Proteomes" id="UP000013827">
    <property type="component" value="Unassembled WGS sequence"/>
</dbReference>
<reference evidence="3" key="2">
    <citation type="submission" date="2024-10" db="UniProtKB">
        <authorList>
            <consortium name="EnsemblProtists"/>
        </authorList>
    </citation>
    <scope>IDENTIFICATION</scope>
</reference>
<feature type="domain" description="TLDc" evidence="2">
    <location>
        <begin position="166"/>
        <end position="339"/>
    </location>
</feature>
<dbReference type="PROSITE" id="PS51886">
    <property type="entry name" value="TLDC"/>
    <property type="match status" value="1"/>
</dbReference>
<protein>
    <recommendedName>
        <fullName evidence="2">TLDc domain-containing protein</fullName>
    </recommendedName>
</protein>
<dbReference type="STRING" id="2903.R1E242"/>
<sequence>MGQTASHEPPTQSELLARFSSVEQRMLLRNASLLAAQDPSQPAVFGAAEWAGVHASMEPRLAGALFCGFARGEAALDSATVVQGLVALREQPESRLLFLVAAADAIGTSGEEDRLRVLVQLLGSAGSAWLKATAAWLSDHRQLQPLPELAELPGGSLLLSAAELRRPSPPQRRGPLAAALPPEHRRRWRCLFSSARDGSSFTRLCAMTLARAPCLLVIRDGAGARFGGYSSAPLQLGPRWFGGSNSFLFRADGAGGADASLPTSTGANANFVYMNAHREMLPNGIAFGGDLDSRHFGLWLEDSLDTGRAEETCSTYDLSHSLASSAGFAVDHVEVWAVCEGARNPWLAAGGEEEGGGATSDAHKETREFLALAGREVNRAQALEPFREEEEEGRPRAPEKWISPDQ</sequence>
<dbReference type="GeneID" id="17286963"/>
<dbReference type="KEGG" id="ehx:EMIHUDRAFT_194125"/>
<dbReference type="AlphaFoldDB" id="A0A0D3L108"/>
<feature type="region of interest" description="Disordered" evidence="1">
    <location>
        <begin position="380"/>
        <end position="406"/>
    </location>
</feature>
<keyword evidence="4" id="KW-1185">Reference proteome</keyword>
<dbReference type="SMART" id="SM00584">
    <property type="entry name" value="TLDc"/>
    <property type="match status" value="1"/>
</dbReference>
<dbReference type="EnsemblProtists" id="EOD41693">
    <property type="protein sequence ID" value="EOD41693"/>
    <property type="gene ID" value="EMIHUDRAFT_194125"/>
</dbReference>
<name>A0A0D3L108_EMIH1</name>
<dbReference type="HOGENOM" id="CLU_678685_0_0_1"/>
<evidence type="ECO:0000313" key="3">
    <source>
        <dbReference type="EnsemblProtists" id="EOD41693"/>
    </source>
</evidence>
<proteinExistence type="predicted"/>
<dbReference type="PaxDb" id="2903-EOD41693"/>
<dbReference type="Pfam" id="PF07534">
    <property type="entry name" value="TLD"/>
    <property type="match status" value="1"/>
</dbReference>
<dbReference type="eggNOG" id="KOG2557">
    <property type="taxonomic scope" value="Eukaryota"/>
</dbReference>
<dbReference type="PANTHER" id="PTHR23354">
    <property type="entry name" value="NUCLEOLAR PROTEIN 7/ESTROGEN RECEPTOR COACTIVATOR-RELATED"/>
    <property type="match status" value="1"/>
</dbReference>
<reference evidence="4" key="1">
    <citation type="journal article" date="2013" name="Nature">
        <title>Pan genome of the phytoplankton Emiliania underpins its global distribution.</title>
        <authorList>
            <person name="Read B.A."/>
            <person name="Kegel J."/>
            <person name="Klute M.J."/>
            <person name="Kuo A."/>
            <person name="Lefebvre S.C."/>
            <person name="Maumus F."/>
            <person name="Mayer C."/>
            <person name="Miller J."/>
            <person name="Monier A."/>
            <person name="Salamov A."/>
            <person name="Young J."/>
            <person name="Aguilar M."/>
            <person name="Claverie J.M."/>
            <person name="Frickenhaus S."/>
            <person name="Gonzalez K."/>
            <person name="Herman E.K."/>
            <person name="Lin Y.C."/>
            <person name="Napier J."/>
            <person name="Ogata H."/>
            <person name="Sarno A.F."/>
            <person name="Shmutz J."/>
            <person name="Schroeder D."/>
            <person name="de Vargas C."/>
            <person name="Verret F."/>
            <person name="von Dassow P."/>
            <person name="Valentin K."/>
            <person name="Van de Peer Y."/>
            <person name="Wheeler G."/>
            <person name="Dacks J.B."/>
            <person name="Delwiche C.F."/>
            <person name="Dyhrman S.T."/>
            <person name="Glockner G."/>
            <person name="John U."/>
            <person name="Richards T."/>
            <person name="Worden A.Z."/>
            <person name="Zhang X."/>
            <person name="Grigoriev I.V."/>
            <person name="Allen A.E."/>
            <person name="Bidle K."/>
            <person name="Borodovsky M."/>
            <person name="Bowler C."/>
            <person name="Brownlee C."/>
            <person name="Cock J.M."/>
            <person name="Elias M."/>
            <person name="Gladyshev V.N."/>
            <person name="Groth M."/>
            <person name="Guda C."/>
            <person name="Hadaegh A."/>
            <person name="Iglesias-Rodriguez M.D."/>
            <person name="Jenkins J."/>
            <person name="Jones B.M."/>
            <person name="Lawson T."/>
            <person name="Leese F."/>
            <person name="Lindquist E."/>
            <person name="Lobanov A."/>
            <person name="Lomsadze A."/>
            <person name="Malik S.B."/>
            <person name="Marsh M.E."/>
            <person name="Mackinder L."/>
            <person name="Mock T."/>
            <person name="Mueller-Roeber B."/>
            <person name="Pagarete A."/>
            <person name="Parker M."/>
            <person name="Probert I."/>
            <person name="Quesneville H."/>
            <person name="Raines C."/>
            <person name="Rensing S.A."/>
            <person name="Riano-Pachon D.M."/>
            <person name="Richier S."/>
            <person name="Rokitta S."/>
            <person name="Shiraiwa Y."/>
            <person name="Soanes D.M."/>
            <person name="van der Giezen M."/>
            <person name="Wahlund T.M."/>
            <person name="Williams B."/>
            <person name="Wilson W."/>
            <person name="Wolfe G."/>
            <person name="Wurch L.L."/>
        </authorList>
    </citation>
    <scope>NUCLEOTIDE SEQUENCE</scope>
</reference>
<dbReference type="PANTHER" id="PTHR23354:SF95">
    <property type="entry name" value="CALCIUM-BINDING EF-HAND FAMILY PROTEIN-RELATED"/>
    <property type="match status" value="1"/>
</dbReference>
<accession>A0A0D3L108</accession>
<organism evidence="3 4">
    <name type="scientific">Emiliania huxleyi (strain CCMP1516)</name>
    <dbReference type="NCBI Taxonomy" id="280463"/>
    <lineage>
        <taxon>Eukaryota</taxon>
        <taxon>Haptista</taxon>
        <taxon>Haptophyta</taxon>
        <taxon>Prymnesiophyceae</taxon>
        <taxon>Isochrysidales</taxon>
        <taxon>Noelaerhabdaceae</taxon>
        <taxon>Emiliania</taxon>
    </lineage>
</organism>
<evidence type="ECO:0000256" key="1">
    <source>
        <dbReference type="SAM" id="MobiDB-lite"/>
    </source>
</evidence>
<dbReference type="RefSeq" id="XP_005794122.1">
    <property type="nucleotide sequence ID" value="XM_005794065.1"/>
</dbReference>
<dbReference type="InterPro" id="IPR006571">
    <property type="entry name" value="TLDc_dom"/>
</dbReference>
<evidence type="ECO:0000259" key="2">
    <source>
        <dbReference type="PROSITE" id="PS51886"/>
    </source>
</evidence>